<sequence>MKKLLVATLLITLTLFQTSGVSAKGIDVNELQDVFEEAAKKSMEIAKQKREKSLQLESGRLSVR</sequence>
<organism evidence="2 3">
    <name type="scientific">Alteribacillus bidgolensis</name>
    <dbReference type="NCBI Taxonomy" id="930129"/>
    <lineage>
        <taxon>Bacteria</taxon>
        <taxon>Bacillati</taxon>
        <taxon>Bacillota</taxon>
        <taxon>Bacilli</taxon>
        <taxon>Bacillales</taxon>
        <taxon>Bacillaceae</taxon>
        <taxon>Alteribacillus</taxon>
    </lineage>
</organism>
<feature type="chain" id="PRO_5011724421" evidence="1">
    <location>
        <begin position="24"/>
        <end position="64"/>
    </location>
</feature>
<dbReference type="RefSeq" id="WP_091588203.1">
    <property type="nucleotide sequence ID" value="NZ_FNDU01000026.1"/>
</dbReference>
<dbReference type="EMBL" id="FNDU01000026">
    <property type="protein sequence ID" value="SDJ14447.1"/>
    <property type="molecule type" value="Genomic_DNA"/>
</dbReference>
<gene>
    <name evidence="2" type="ORF">SAMN05216352_12615</name>
</gene>
<dbReference type="OrthoDB" id="6172833at2"/>
<feature type="signal peptide" evidence="1">
    <location>
        <begin position="1"/>
        <end position="23"/>
    </location>
</feature>
<keyword evidence="1" id="KW-0732">Signal</keyword>
<protein>
    <submittedName>
        <fullName evidence="2">Uncharacterized protein</fullName>
    </submittedName>
</protein>
<evidence type="ECO:0000313" key="2">
    <source>
        <dbReference type="EMBL" id="SDJ14447.1"/>
    </source>
</evidence>
<dbReference type="Proteomes" id="UP000199017">
    <property type="component" value="Unassembled WGS sequence"/>
</dbReference>
<keyword evidence="3" id="KW-1185">Reference proteome</keyword>
<dbReference type="AlphaFoldDB" id="A0A1G8RBT5"/>
<reference evidence="2 3" key="1">
    <citation type="submission" date="2016-10" db="EMBL/GenBank/DDBJ databases">
        <authorList>
            <person name="de Groot N.N."/>
        </authorList>
    </citation>
    <scope>NUCLEOTIDE SEQUENCE [LARGE SCALE GENOMIC DNA]</scope>
    <source>
        <strain evidence="3">P4B,CCM 7963,CECT 7998,DSM 25260,IBRC-M 10614,KCTC 13821</strain>
    </source>
</reference>
<accession>A0A1G8RBT5</accession>
<evidence type="ECO:0000256" key="1">
    <source>
        <dbReference type="SAM" id="SignalP"/>
    </source>
</evidence>
<name>A0A1G8RBT5_9BACI</name>
<proteinExistence type="predicted"/>
<evidence type="ECO:0000313" key="3">
    <source>
        <dbReference type="Proteomes" id="UP000199017"/>
    </source>
</evidence>